<keyword evidence="7" id="KW-0805">Transcription regulation</keyword>
<feature type="domain" description="C2H2-type" evidence="13">
    <location>
        <begin position="572"/>
        <end position="599"/>
    </location>
</feature>
<feature type="region of interest" description="Disordered" evidence="12">
    <location>
        <begin position="65"/>
        <end position="98"/>
    </location>
</feature>
<feature type="compositionally biased region" description="Basic and acidic residues" evidence="12">
    <location>
        <begin position="138"/>
        <end position="159"/>
    </location>
</feature>
<dbReference type="SUPFAM" id="SSF57667">
    <property type="entry name" value="beta-beta-alpha zinc fingers"/>
    <property type="match status" value="10"/>
</dbReference>
<dbReference type="PANTHER" id="PTHR24381">
    <property type="entry name" value="ZINC FINGER PROTEIN"/>
    <property type="match status" value="1"/>
</dbReference>
<evidence type="ECO:0000256" key="7">
    <source>
        <dbReference type="ARBA" id="ARBA00023015"/>
    </source>
</evidence>
<dbReference type="PANTHER" id="PTHR24381:SF434">
    <property type="entry name" value="ZINC FINGER PROTEIN 436"/>
    <property type="match status" value="1"/>
</dbReference>
<feature type="domain" description="C2H2-type" evidence="13">
    <location>
        <begin position="808"/>
        <end position="835"/>
    </location>
</feature>
<dbReference type="InterPro" id="IPR001909">
    <property type="entry name" value="KRAB"/>
</dbReference>
<feature type="compositionally biased region" description="Basic residues" evidence="12">
    <location>
        <begin position="363"/>
        <end position="372"/>
    </location>
</feature>
<dbReference type="KEGG" id="mcal:110298210"/>
<dbReference type="FunFam" id="3.30.160.60:FF:002239">
    <property type="entry name" value="Zinc finger protein 226"/>
    <property type="match status" value="1"/>
</dbReference>
<dbReference type="GO" id="GO:0045892">
    <property type="term" value="P:negative regulation of DNA-templated transcription"/>
    <property type="evidence" value="ECO:0007669"/>
    <property type="project" value="UniProtKB-ARBA"/>
</dbReference>
<dbReference type="PROSITE" id="PS50157">
    <property type="entry name" value="ZINC_FINGER_C2H2_2"/>
    <property type="match status" value="15"/>
</dbReference>
<feature type="compositionally biased region" description="Basic and acidic residues" evidence="12">
    <location>
        <begin position="308"/>
        <end position="323"/>
    </location>
</feature>
<feature type="domain" description="C2H2-type" evidence="13">
    <location>
        <begin position="724"/>
        <end position="751"/>
    </location>
</feature>
<dbReference type="CTD" id="25888"/>
<keyword evidence="9" id="KW-0804">Transcription</keyword>
<evidence type="ECO:0000256" key="8">
    <source>
        <dbReference type="ARBA" id="ARBA00023125"/>
    </source>
</evidence>
<evidence type="ECO:0000313" key="15">
    <source>
        <dbReference type="Proteomes" id="UP000515126"/>
    </source>
</evidence>
<dbReference type="FunFam" id="3.30.160.60:FF:000100">
    <property type="entry name" value="Zinc finger 45-like"/>
    <property type="match status" value="1"/>
</dbReference>
<keyword evidence="10" id="KW-0539">Nucleus</keyword>
<dbReference type="GO" id="GO:0000981">
    <property type="term" value="F:DNA-binding transcription factor activity, RNA polymerase II-specific"/>
    <property type="evidence" value="ECO:0007669"/>
    <property type="project" value="TreeGrafter"/>
</dbReference>
<feature type="domain" description="C2H2-type" evidence="13">
    <location>
        <begin position="488"/>
        <end position="515"/>
    </location>
</feature>
<comment type="subcellular location">
    <subcellularLocation>
        <location evidence="1">Nucleus</location>
    </subcellularLocation>
</comment>
<dbReference type="FunFam" id="3.30.160.60:FF:002090">
    <property type="entry name" value="Zinc finger protein 473"/>
    <property type="match status" value="1"/>
</dbReference>
<feature type="domain" description="C2H2-type" evidence="13">
    <location>
        <begin position="516"/>
        <end position="543"/>
    </location>
</feature>
<dbReference type="FunFam" id="3.30.160.60:FF:001270">
    <property type="entry name" value="zinc finger protein 583 isoform X1"/>
    <property type="match status" value="1"/>
</dbReference>
<evidence type="ECO:0000256" key="1">
    <source>
        <dbReference type="ARBA" id="ARBA00004123"/>
    </source>
</evidence>
<feature type="domain" description="C2H2-type" evidence="13">
    <location>
        <begin position="752"/>
        <end position="779"/>
    </location>
</feature>
<dbReference type="AlphaFoldDB" id="A0A6P5Q7N9"/>
<dbReference type="FunFam" id="3.30.160.60:FF:002343">
    <property type="entry name" value="Zinc finger protein 33A"/>
    <property type="match status" value="2"/>
</dbReference>
<feature type="domain" description="KRAB" evidence="14">
    <location>
        <begin position="23"/>
        <end position="101"/>
    </location>
</feature>
<dbReference type="FunFam" id="3.30.160.60:FF:000056">
    <property type="entry name" value="Zinc finger and SCAN domain-containing 20"/>
    <property type="match status" value="1"/>
</dbReference>
<gene>
    <name evidence="16 17" type="primary">Znf473</name>
</gene>
<dbReference type="InterPro" id="IPR036236">
    <property type="entry name" value="Znf_C2H2_sf"/>
</dbReference>
<evidence type="ECO:0000259" key="13">
    <source>
        <dbReference type="PROSITE" id="PS50157"/>
    </source>
</evidence>
<dbReference type="FunFam" id="3.30.160.60:FF:000690">
    <property type="entry name" value="Zinc finger protein 354C"/>
    <property type="match status" value="1"/>
</dbReference>
<keyword evidence="4" id="KW-0677">Repeat</keyword>
<organism evidence="15 17">
    <name type="scientific">Mus caroli</name>
    <name type="common">Ryukyu mouse</name>
    <name type="synonym">Ricefield mouse</name>
    <dbReference type="NCBI Taxonomy" id="10089"/>
    <lineage>
        <taxon>Eukaryota</taxon>
        <taxon>Metazoa</taxon>
        <taxon>Chordata</taxon>
        <taxon>Craniata</taxon>
        <taxon>Vertebrata</taxon>
        <taxon>Euteleostomi</taxon>
        <taxon>Mammalia</taxon>
        <taxon>Eutheria</taxon>
        <taxon>Euarchontoglires</taxon>
        <taxon>Glires</taxon>
        <taxon>Rodentia</taxon>
        <taxon>Myomorpha</taxon>
        <taxon>Muroidea</taxon>
        <taxon>Muridae</taxon>
        <taxon>Murinae</taxon>
        <taxon>Mus</taxon>
        <taxon>Mus</taxon>
    </lineage>
</organism>
<dbReference type="GO" id="GO:0008270">
    <property type="term" value="F:zinc ion binding"/>
    <property type="evidence" value="ECO:0007669"/>
    <property type="project" value="UniProtKB-KW"/>
</dbReference>
<evidence type="ECO:0000259" key="14">
    <source>
        <dbReference type="PROSITE" id="PS50805"/>
    </source>
</evidence>
<dbReference type="GO" id="GO:0000977">
    <property type="term" value="F:RNA polymerase II transcription regulatory region sequence-specific DNA binding"/>
    <property type="evidence" value="ECO:0007669"/>
    <property type="project" value="TreeGrafter"/>
</dbReference>
<keyword evidence="15" id="KW-1185">Reference proteome</keyword>
<evidence type="ECO:0000256" key="5">
    <source>
        <dbReference type="ARBA" id="ARBA00022771"/>
    </source>
</evidence>
<feature type="compositionally biased region" description="Polar residues" evidence="12">
    <location>
        <begin position="65"/>
        <end position="76"/>
    </location>
</feature>
<feature type="domain" description="C2H2-type" evidence="13">
    <location>
        <begin position="265"/>
        <end position="292"/>
    </location>
</feature>
<feature type="domain" description="C2H2-type" evidence="13">
    <location>
        <begin position="864"/>
        <end position="891"/>
    </location>
</feature>
<dbReference type="SMART" id="SM00349">
    <property type="entry name" value="KRAB"/>
    <property type="match status" value="1"/>
</dbReference>
<feature type="domain" description="C2H2-type" evidence="13">
    <location>
        <begin position="377"/>
        <end position="400"/>
    </location>
</feature>
<feature type="compositionally biased region" description="Polar residues" evidence="12">
    <location>
        <begin position="325"/>
        <end position="342"/>
    </location>
</feature>
<evidence type="ECO:0000256" key="3">
    <source>
        <dbReference type="ARBA" id="ARBA00022723"/>
    </source>
</evidence>
<name>A0A6P5Q7N9_MUSCR</name>
<dbReference type="RefSeq" id="XP_021022968.1">
    <property type="nucleotide sequence ID" value="XM_021167309.1"/>
</dbReference>
<evidence type="ECO:0000256" key="9">
    <source>
        <dbReference type="ARBA" id="ARBA00023163"/>
    </source>
</evidence>
<feature type="domain" description="C2H2-type" evidence="13">
    <location>
        <begin position="460"/>
        <end position="487"/>
    </location>
</feature>
<dbReference type="FunFam" id="3.30.160.60:FF:000029">
    <property type="entry name" value="GLI family zinc finger 4"/>
    <property type="match status" value="1"/>
</dbReference>
<proteinExistence type="inferred from homology"/>
<protein>
    <submittedName>
        <fullName evidence="16 17">Zinc finger protein 473 isoform X1</fullName>
    </submittedName>
</protein>
<dbReference type="Proteomes" id="UP000515126">
    <property type="component" value="Chromosome 7"/>
</dbReference>
<dbReference type="GO" id="GO:0022603">
    <property type="term" value="P:regulation of anatomical structure morphogenesis"/>
    <property type="evidence" value="ECO:0007669"/>
    <property type="project" value="UniProtKB-ARBA"/>
</dbReference>
<feature type="domain" description="C2H2-type" evidence="13">
    <location>
        <begin position="430"/>
        <end position="459"/>
    </location>
</feature>
<accession>A0A6P5Q7N9</accession>
<sequence length="891" mass="101290">MEGKEDDLKRGCWNQPAAAEEFETLNDVAMDFTVEDWKDLESELDQRDLFWDVTLNDYQDMFSFTDTPQPSLTSQPDVREELEATSTEVPETKNSPLQNGFLEEDFSQIMEIFSNGQLNFEACLSEDWLNSFLGDPESLPRPDISNKESPTDHQSHESKSGLSPGPPLCTREDAVMSASPEKNLTPVILKESRSDLSQQDSVQGHEKPYKCSECGESFSQSHHLIQHWVLHAPGEPPIWREQQRGLSQGAHFPMCPGTPASYESYACQECGRRFSQNVYLQWHQKIHTGEKLCKTQSDSNLEGLSRSPSDEPGKQQPSKDADSAKPSTIHSQDQENPPTSESCDQENLHESQPGDRPSILHPKPLKHQKTPTNAKRFRCKKCGETFSRAFHLAKHQRAHAQRLCKCASCPAVFNLSKHCFQHRKTHFPSAACEYQGCRKSFNRRSSLIKHQAIHKGEKPNKCDECGKAFNHSSTLKIHQRAHSGQKPHKCSECGKAFCRRADLTEHQRVHSGFRPHQCPVCARTFNRPSHLVRDRLRHAAERHFGYAKCKETFVYKEQLERHNKTRTFEGLHECKQCGEHFICRSALNCHLSIHMRDNTSEKVVGQNSQHTEKCLKNTKCRKALNHSKYVGQHEKIHAQVTSGERDPCGKTYGQSVPPICHQSICAAVKPNECTEPEKCIHTSASEHQPSQSEPSFKCNICNRAFKQSAHLAKHQLIHITEKPFKCNECDRAFKQSNYLILHQKTHTAEKHFECSECGKTFHQRACLSKHQKIHSGERPFKCGDCGKAFISGAQLIRHQRIHTGEKPYVCQECGKTFSQSSCLTLHLRIHTGEKPYTCSTCGKAFAQRANQRKHERIHTGEKPYACGVCGKAFGLRTHLKQHQRIHTKAKP</sequence>
<dbReference type="InterPro" id="IPR036051">
    <property type="entry name" value="KRAB_dom_sf"/>
</dbReference>
<dbReference type="RefSeq" id="XP_021022967.1">
    <property type="nucleotide sequence ID" value="XM_021167308.2"/>
</dbReference>
<evidence type="ECO:0000256" key="4">
    <source>
        <dbReference type="ARBA" id="ARBA00022737"/>
    </source>
</evidence>
<dbReference type="Pfam" id="PF00096">
    <property type="entry name" value="zf-C2H2"/>
    <property type="match status" value="13"/>
</dbReference>
<evidence type="ECO:0000313" key="16">
    <source>
        <dbReference type="RefSeq" id="XP_021022967.1"/>
    </source>
</evidence>
<dbReference type="Gene3D" id="3.30.160.60">
    <property type="entry name" value="Classic Zinc Finger"/>
    <property type="match status" value="15"/>
</dbReference>
<dbReference type="InterPro" id="IPR013087">
    <property type="entry name" value="Znf_C2H2_type"/>
</dbReference>
<reference evidence="16 17" key="1">
    <citation type="submission" date="2025-04" db="UniProtKB">
        <authorList>
            <consortium name="RefSeq"/>
        </authorList>
    </citation>
    <scope>IDENTIFICATION</scope>
</reference>
<evidence type="ECO:0000256" key="10">
    <source>
        <dbReference type="ARBA" id="ARBA00023242"/>
    </source>
</evidence>
<feature type="compositionally biased region" description="Polar residues" evidence="12">
    <location>
        <begin position="84"/>
        <end position="98"/>
    </location>
</feature>
<dbReference type="FunFam" id="3.30.160.60:FF:000052">
    <property type="entry name" value="zinc finger protein 546 isoform X1"/>
    <property type="match status" value="2"/>
</dbReference>
<evidence type="ECO:0000256" key="12">
    <source>
        <dbReference type="SAM" id="MobiDB-lite"/>
    </source>
</evidence>
<feature type="region of interest" description="Disordered" evidence="12">
    <location>
        <begin position="297"/>
        <end position="372"/>
    </location>
</feature>
<dbReference type="GeneID" id="110298210"/>
<dbReference type="PROSITE" id="PS50805">
    <property type="entry name" value="KRAB"/>
    <property type="match status" value="1"/>
</dbReference>
<dbReference type="SUPFAM" id="SSF109640">
    <property type="entry name" value="KRAB domain (Kruppel-associated box)"/>
    <property type="match status" value="1"/>
</dbReference>
<feature type="region of interest" description="Disordered" evidence="12">
    <location>
        <begin position="135"/>
        <end position="172"/>
    </location>
</feature>
<evidence type="ECO:0000256" key="2">
    <source>
        <dbReference type="ARBA" id="ARBA00006991"/>
    </source>
</evidence>
<feature type="domain" description="C2H2-type" evidence="13">
    <location>
        <begin position="780"/>
        <end position="807"/>
    </location>
</feature>
<keyword evidence="3" id="KW-0479">Metal-binding</keyword>
<keyword evidence="6" id="KW-0862">Zinc</keyword>
<dbReference type="CDD" id="cd07765">
    <property type="entry name" value="KRAB_A-box"/>
    <property type="match status" value="1"/>
</dbReference>
<feature type="domain" description="C2H2-type" evidence="13">
    <location>
        <begin position="836"/>
        <end position="863"/>
    </location>
</feature>
<dbReference type="GO" id="GO:0005634">
    <property type="term" value="C:nucleus"/>
    <property type="evidence" value="ECO:0007669"/>
    <property type="project" value="UniProtKB-SubCell"/>
</dbReference>
<evidence type="ECO:0000256" key="6">
    <source>
        <dbReference type="ARBA" id="ARBA00022833"/>
    </source>
</evidence>
<dbReference type="Pfam" id="PF01352">
    <property type="entry name" value="KRAB"/>
    <property type="match status" value="1"/>
</dbReference>
<feature type="domain" description="C2H2-type" evidence="13">
    <location>
        <begin position="209"/>
        <end position="236"/>
    </location>
</feature>
<dbReference type="Gene3D" id="6.10.140.140">
    <property type="match status" value="1"/>
</dbReference>
<dbReference type="PROSITE" id="PS00028">
    <property type="entry name" value="ZINC_FINGER_C2H2_1"/>
    <property type="match status" value="14"/>
</dbReference>
<comment type="similarity">
    <text evidence="2">Belongs to the krueppel C2H2-type zinc-finger protein family.</text>
</comment>
<evidence type="ECO:0000256" key="11">
    <source>
        <dbReference type="PROSITE-ProRule" id="PRU00042"/>
    </source>
</evidence>
<keyword evidence="5 11" id="KW-0863">Zinc-finger</keyword>
<evidence type="ECO:0000313" key="17">
    <source>
        <dbReference type="RefSeq" id="XP_021022968.1"/>
    </source>
</evidence>
<keyword evidence="8" id="KW-0238">DNA-binding</keyword>
<dbReference type="SMART" id="SM00355">
    <property type="entry name" value="ZnF_C2H2"/>
    <property type="match status" value="16"/>
</dbReference>
<feature type="domain" description="C2H2-type" evidence="13">
    <location>
        <begin position="696"/>
        <end position="723"/>
    </location>
</feature>